<accession>A0A1I6AND5</accession>
<dbReference type="AlphaFoldDB" id="A0A1I6AND5"/>
<dbReference type="STRING" id="1002526.SAMN05216578_102257"/>
<name>A0A1I6AND5_9GAMM</name>
<dbReference type="OrthoDB" id="6897751at2"/>
<protein>
    <recommendedName>
        <fullName evidence="3">Tail terminator</fullName>
    </recommendedName>
</protein>
<dbReference type="EMBL" id="FOYD01000002">
    <property type="protein sequence ID" value="SFQ70180.1"/>
    <property type="molecule type" value="Genomic_DNA"/>
</dbReference>
<evidence type="ECO:0008006" key="3">
    <source>
        <dbReference type="Google" id="ProtNLM"/>
    </source>
</evidence>
<proteinExistence type="predicted"/>
<sequence>MKPNLLTAGRKALVDRLGGIMPSAGYRTSIGANVRYGWLTDLLQEPDQSLPLVVVQKGKDLPPASRGMDLKKMSGYRIIVALDPATDEDSLDDAELDLLECLMPTEGVPLGWTPNGITQITLGETERFPPGNGLAAATLLLPIYLHTYVQGRQP</sequence>
<evidence type="ECO:0000313" key="1">
    <source>
        <dbReference type="EMBL" id="SFQ70180.1"/>
    </source>
</evidence>
<evidence type="ECO:0000313" key="2">
    <source>
        <dbReference type="Proteomes" id="UP000242815"/>
    </source>
</evidence>
<dbReference type="RefSeq" id="WP_090537362.1">
    <property type="nucleotide sequence ID" value="NZ_FOYD01000002.1"/>
</dbReference>
<gene>
    <name evidence="1" type="ORF">SAMN05216578_102257</name>
</gene>
<dbReference type="Proteomes" id="UP000242815">
    <property type="component" value="Unassembled WGS sequence"/>
</dbReference>
<organism evidence="1 2">
    <name type="scientific">Halopseudomonas formosensis</name>
    <dbReference type="NCBI Taxonomy" id="1002526"/>
    <lineage>
        <taxon>Bacteria</taxon>
        <taxon>Pseudomonadati</taxon>
        <taxon>Pseudomonadota</taxon>
        <taxon>Gammaproteobacteria</taxon>
        <taxon>Pseudomonadales</taxon>
        <taxon>Pseudomonadaceae</taxon>
        <taxon>Halopseudomonas</taxon>
    </lineage>
</organism>
<reference evidence="1 2" key="1">
    <citation type="submission" date="2016-10" db="EMBL/GenBank/DDBJ databases">
        <authorList>
            <person name="de Groot N.N."/>
        </authorList>
    </citation>
    <scope>NUCLEOTIDE SEQUENCE [LARGE SCALE GENOMIC DNA]</scope>
    <source>
        <strain evidence="1 2">JCM 18415</strain>
    </source>
</reference>